<protein>
    <submittedName>
        <fullName evidence="7">Signal transducer</fullName>
    </submittedName>
</protein>
<dbReference type="PROSITE" id="PS50010">
    <property type="entry name" value="DH_2"/>
    <property type="match status" value="2"/>
</dbReference>
<dbReference type="Pfam" id="PF07714">
    <property type="entry name" value="PK_Tyr_Ser-Thr"/>
    <property type="match status" value="1"/>
</dbReference>
<dbReference type="GO" id="GO:0005524">
    <property type="term" value="F:ATP binding"/>
    <property type="evidence" value="ECO:0007669"/>
    <property type="project" value="InterPro"/>
</dbReference>
<dbReference type="Gene3D" id="1.20.900.10">
    <property type="entry name" value="Dbl homology (DH) domain"/>
    <property type="match status" value="2"/>
</dbReference>
<feature type="domain" description="Protein kinase" evidence="5">
    <location>
        <begin position="82"/>
        <end position="349"/>
    </location>
</feature>
<dbReference type="InterPro" id="IPR001245">
    <property type="entry name" value="Ser-Thr/Tyr_kinase_cat_dom"/>
</dbReference>
<dbReference type="SUPFAM" id="SSF50729">
    <property type="entry name" value="PH domain-like"/>
    <property type="match status" value="1"/>
</dbReference>
<dbReference type="Gene3D" id="2.30.29.30">
    <property type="entry name" value="Pleckstrin-homology domain (PH domain)/Phosphotyrosine-binding domain (PTB)"/>
    <property type="match status" value="1"/>
</dbReference>
<dbReference type="Proteomes" id="UP000017559">
    <property type="component" value="Unassembled WGS sequence"/>
</dbReference>
<dbReference type="SUPFAM" id="SSF48065">
    <property type="entry name" value="DBL homology domain (DH-domain)"/>
    <property type="match status" value="2"/>
</dbReference>
<dbReference type="InterPro" id="IPR000719">
    <property type="entry name" value="Prot_kinase_dom"/>
</dbReference>
<evidence type="ECO:0000259" key="5">
    <source>
        <dbReference type="PROSITE" id="PS50011"/>
    </source>
</evidence>
<feature type="compositionally biased region" description="Low complexity" evidence="2">
    <location>
        <begin position="452"/>
        <end position="467"/>
    </location>
</feature>
<dbReference type="EMBL" id="AWSO01000121">
    <property type="protein sequence ID" value="ESK94809.1"/>
    <property type="molecule type" value="Genomic_DNA"/>
</dbReference>
<dbReference type="OrthoDB" id="2272012at2759"/>
<evidence type="ECO:0000259" key="6">
    <source>
        <dbReference type="PROSITE" id="PS50219"/>
    </source>
</evidence>
<evidence type="ECO:0000256" key="1">
    <source>
        <dbReference type="ARBA" id="ARBA00022658"/>
    </source>
</evidence>
<dbReference type="STRING" id="1381753.V2YT27"/>
<feature type="domain" description="DH" evidence="4">
    <location>
        <begin position="415"/>
        <end position="643"/>
    </location>
</feature>
<dbReference type="KEGG" id="mrr:Moror_14202"/>
<sequence>MRDDTKTVLRHLEAILQDENEYRHLLAQRGELAQSLLDLLQTLSNSPQASSQLRSSILKAVLRLSRKSNLYPQCLTVENIRQRGEHPVASGGFGEIWMGEVEGSDQVVCLKVVKLYLESDIEKVLKSFLREAIVWRQLDHPNLLPFLGLYFLTSSRQRLCLISPWMENGNLIQFLERTPRSDVDHCQLVWDVANGLRYLHQMKIVHSDLKGVNILMTESRRAIIGDFGLSYVAEGEVLRLTSTSTFSGGTTRWLAPELLNNESRPSYKSDIYAFGCVCYEIYTGLRPFHHLLYDAAVLLQVMQGNRPSRPQNRPELSDEMWTLIQQCWATEPSSRPGIEEIYQSIDSLFGAIEAAPAWESSISEQIWSTAQTPETPLEVFTFLSESHRKLQIRGRLREAAGKDDFSDSLIESEMNRQINIYKLISEEERYIKDLEVVEAMFITPLRQANPPIISNSPSSPSRNPYPSLHAHTPTSDSSVDSFIDTAFNNILDLRECNKRLLEMLYVREQEQDSVIQCVGDIFLDAATEFRVAYPIYIGGYVAAEKKLGEEAETNPEWRMFVEQSTRKVQRQHKPASHGLENSPSASKAHVAEASPIRFDLKHYLKRPIEHLQKYPILLETILNETAEGNPDAEYLREAIESMRVVQSIAKLWTFQASKGRQPAGQWEWFDLAGKDATSNLERKAKELGISEAECKRQSIIFELIKQEMKYVKDLGNIDVIYIRPLRNAEPPIIPPDRIDQFVSDVFHNFHEIYAHHWRMLEKFHEIQRKEHPVIKSIAAALFDAALGFRDAYLEYIPNYPIAEYRIDEEKARNPTFKKFVEDCTRNPEARRLDMKNFINMPISRLLRYQLLLKGILDETSPGHEDQEDIPQVLETIKALGKDIEPGVASAKQKVELWRFNSNFVFKPGEFIDLHLLDENRSLVHSGKLLRQHEVGLNAWSELFVLLFDNYLIMTKVREKDDTVEYYVNSRPIPLGLLTLVNFTDPPTNTGISNDVPLAFPFTIRYDGRVGAVYTLYAESAQVRTVWKNKLGEAIELESSEMFEIDTLSTDTFLVPSSIGSNTDAAAWSGDHQSTGKVTCSVPFNTSDGRELVVIGCAEGVWIGFRRDPRSMRRVLHLRMVTQCAMLEDFGIFLILADKSLFAYHIEALVPSSPASQHAWEMPQRLSGSKDVDFFSIGTLQGRTLVVYVKKKSMESVFYVVEPVIDKIREVTKAPARLGSRFGFRTAKSDWFRPYQEFFLPSESFDLIFLNARIAIMCTRGFEILDLSDLQSVTIPQTEDPRFAGLAKRCESCRPLGMFRATEEEFLLCYSEFGLYVNRHGGPSRSNGLIEWEGTAERAALHSPYILLFDTGFIEIRHVQTGCLAQIIRGSDLHCLWNKHGTDIQLPAAPLSPATPHSPVKPSQGQQMDQVPRVHGVMRASRRVQHVFQLVPTIPSEHAARSQQITATIRLQQFEDPALIAQVNKLADLLPHVERNILAGYLRRAGHSDILAIGQYLEDERNDCVRQD</sequence>
<dbReference type="SMART" id="SM00220">
    <property type="entry name" value="S_TKc"/>
    <property type="match status" value="1"/>
</dbReference>
<dbReference type="InterPro" id="IPR011993">
    <property type="entry name" value="PH-like_dom_sf"/>
</dbReference>
<proteinExistence type="predicted"/>
<feature type="domain" description="CNH" evidence="6">
    <location>
        <begin position="1074"/>
        <end position="1382"/>
    </location>
</feature>
<feature type="region of interest" description="Disordered" evidence="2">
    <location>
        <begin position="1386"/>
        <end position="1406"/>
    </location>
</feature>
<dbReference type="InterPro" id="IPR000219">
    <property type="entry name" value="DH_dom"/>
</dbReference>
<evidence type="ECO:0000259" key="3">
    <source>
        <dbReference type="PROSITE" id="PS50003"/>
    </source>
</evidence>
<dbReference type="Pfam" id="PF00621">
    <property type="entry name" value="RhoGEF"/>
    <property type="match status" value="2"/>
</dbReference>
<dbReference type="Gene3D" id="1.10.510.10">
    <property type="entry name" value="Transferase(Phosphotransferase) domain 1"/>
    <property type="match status" value="1"/>
</dbReference>
<feature type="domain" description="DH" evidence="4">
    <location>
        <begin position="695"/>
        <end position="886"/>
    </location>
</feature>
<dbReference type="GO" id="GO:0004672">
    <property type="term" value="F:protein kinase activity"/>
    <property type="evidence" value="ECO:0007669"/>
    <property type="project" value="InterPro"/>
</dbReference>
<dbReference type="PROSITE" id="PS00108">
    <property type="entry name" value="PROTEIN_KINASE_ST"/>
    <property type="match status" value="1"/>
</dbReference>
<dbReference type="InterPro" id="IPR052233">
    <property type="entry name" value="Rho-type_GEFs"/>
</dbReference>
<keyword evidence="1" id="KW-0344">Guanine-nucleotide releasing factor</keyword>
<evidence type="ECO:0000313" key="7">
    <source>
        <dbReference type="EMBL" id="ESK94809.1"/>
    </source>
</evidence>
<dbReference type="InterPro" id="IPR001180">
    <property type="entry name" value="CNH_dom"/>
</dbReference>
<keyword evidence="8" id="KW-1185">Reference proteome</keyword>
<dbReference type="PROSITE" id="PS50011">
    <property type="entry name" value="PROTEIN_KINASE_DOM"/>
    <property type="match status" value="1"/>
</dbReference>
<reference evidence="7 8" key="1">
    <citation type="journal article" date="2014" name="BMC Genomics">
        <title>Genome and secretome analysis of the hemibiotrophic fungal pathogen, Moniliophthora roreri, which causes frosty pod rot disease of cacao: mechanisms of the biotrophic and necrotrophic phases.</title>
        <authorList>
            <person name="Meinhardt L.W."/>
            <person name="Costa G.G.L."/>
            <person name="Thomazella D.P.T."/>
            <person name="Teixeira P.J.P.L."/>
            <person name="Carazzolle M.F."/>
            <person name="Schuster S.C."/>
            <person name="Carlson J.E."/>
            <person name="Guiltinan M.J."/>
            <person name="Mieczkowski P."/>
            <person name="Farmer A."/>
            <person name="Ramaraj T."/>
            <person name="Crozier J."/>
            <person name="Davis R.E."/>
            <person name="Shao J."/>
            <person name="Melnick R.L."/>
            <person name="Pereira G.A.G."/>
            <person name="Bailey B.A."/>
        </authorList>
    </citation>
    <scope>NUCLEOTIDE SEQUENCE [LARGE SCALE GENOMIC DNA]</scope>
    <source>
        <strain evidence="7 8">MCA 2997</strain>
    </source>
</reference>
<dbReference type="InterPro" id="IPR001849">
    <property type="entry name" value="PH_domain"/>
</dbReference>
<dbReference type="GO" id="GO:0005085">
    <property type="term" value="F:guanyl-nucleotide exchange factor activity"/>
    <property type="evidence" value="ECO:0007669"/>
    <property type="project" value="UniProtKB-KW"/>
</dbReference>
<feature type="region of interest" description="Disordered" evidence="2">
    <location>
        <begin position="452"/>
        <end position="477"/>
    </location>
</feature>
<dbReference type="InterPro" id="IPR035899">
    <property type="entry name" value="DBL_dom_sf"/>
</dbReference>
<dbReference type="CDD" id="cd00160">
    <property type="entry name" value="RhoGEF"/>
    <property type="match status" value="1"/>
</dbReference>
<comment type="caution">
    <text evidence="7">The sequence shown here is derived from an EMBL/GenBank/DDBJ whole genome shotgun (WGS) entry which is preliminary data.</text>
</comment>
<dbReference type="InterPro" id="IPR008271">
    <property type="entry name" value="Ser/Thr_kinase_AS"/>
</dbReference>
<evidence type="ECO:0000256" key="2">
    <source>
        <dbReference type="SAM" id="MobiDB-lite"/>
    </source>
</evidence>
<dbReference type="PROSITE" id="PS50003">
    <property type="entry name" value="PH_DOMAIN"/>
    <property type="match status" value="1"/>
</dbReference>
<dbReference type="Pfam" id="PF00780">
    <property type="entry name" value="CNH"/>
    <property type="match status" value="1"/>
</dbReference>
<dbReference type="SMART" id="SM00325">
    <property type="entry name" value="RhoGEF"/>
    <property type="match status" value="2"/>
</dbReference>
<dbReference type="GO" id="GO:0005737">
    <property type="term" value="C:cytoplasm"/>
    <property type="evidence" value="ECO:0007669"/>
    <property type="project" value="UniProtKB-ARBA"/>
</dbReference>
<dbReference type="HOGENOM" id="CLU_001251_1_0_1"/>
<gene>
    <name evidence="7" type="ORF">Moror_14202</name>
</gene>
<evidence type="ECO:0000313" key="8">
    <source>
        <dbReference type="Proteomes" id="UP000017559"/>
    </source>
</evidence>
<organism evidence="7 8">
    <name type="scientific">Moniliophthora roreri (strain MCA 2997)</name>
    <name type="common">Cocoa frosty pod rot fungus</name>
    <name type="synonym">Crinipellis roreri</name>
    <dbReference type="NCBI Taxonomy" id="1381753"/>
    <lineage>
        <taxon>Eukaryota</taxon>
        <taxon>Fungi</taxon>
        <taxon>Dikarya</taxon>
        <taxon>Basidiomycota</taxon>
        <taxon>Agaricomycotina</taxon>
        <taxon>Agaricomycetes</taxon>
        <taxon>Agaricomycetidae</taxon>
        <taxon>Agaricales</taxon>
        <taxon>Marasmiineae</taxon>
        <taxon>Marasmiaceae</taxon>
        <taxon>Moniliophthora</taxon>
    </lineage>
</organism>
<dbReference type="PANTHER" id="PTHR46572">
    <property type="entry name" value="RHO1 GDP-GTP EXCHANGE PROTEIN 1-RELATED"/>
    <property type="match status" value="1"/>
</dbReference>
<evidence type="ECO:0000259" key="4">
    <source>
        <dbReference type="PROSITE" id="PS50010"/>
    </source>
</evidence>
<accession>V2YT27</accession>
<dbReference type="SMART" id="SM00036">
    <property type="entry name" value="CNH"/>
    <property type="match status" value="1"/>
</dbReference>
<dbReference type="SUPFAM" id="SSF56112">
    <property type="entry name" value="Protein kinase-like (PK-like)"/>
    <property type="match status" value="1"/>
</dbReference>
<dbReference type="PRINTS" id="PR00109">
    <property type="entry name" value="TYRKINASE"/>
</dbReference>
<dbReference type="SMART" id="SM00233">
    <property type="entry name" value="PH"/>
    <property type="match status" value="1"/>
</dbReference>
<name>V2YT27_MONRO</name>
<feature type="domain" description="PH" evidence="3">
    <location>
        <begin position="921"/>
        <end position="1035"/>
    </location>
</feature>
<dbReference type="PROSITE" id="PS50219">
    <property type="entry name" value="CNH"/>
    <property type="match status" value="1"/>
</dbReference>
<dbReference type="InterPro" id="IPR011009">
    <property type="entry name" value="Kinase-like_dom_sf"/>
</dbReference>
<dbReference type="PANTHER" id="PTHR46572:SF1">
    <property type="entry name" value="RHO1 GUANINE NUCLEOTIDE EXCHANGE FACTOR TUS1"/>
    <property type="match status" value="1"/>
</dbReference>